<sequence length="150" mass="17078">KLRDTTYRLRELDGTVRRESVAANRIKIFYYRREHQTVRSMSAKLYSVYVAAASSSFAHATSFLSGMNGITVPPFPMKVLKGSAVPIENVDLDYRDPFSLGYDENGYPGLSMRNPSISDVTTTEYRMRFLNVAELVQWAREDVPFSVRHG</sequence>
<name>A0A9P7K2P4_9AGAR</name>
<protein>
    <submittedName>
        <fullName evidence="1">Uncharacterized protein</fullName>
    </submittedName>
</protein>
<dbReference type="OrthoDB" id="3235313at2759"/>
<feature type="non-terminal residue" evidence="1">
    <location>
        <position position="1"/>
    </location>
</feature>
<dbReference type="Proteomes" id="UP000717328">
    <property type="component" value="Unassembled WGS sequence"/>
</dbReference>
<dbReference type="EMBL" id="JABCKI010009414">
    <property type="protein sequence ID" value="KAG5633091.1"/>
    <property type="molecule type" value="Genomic_DNA"/>
</dbReference>
<keyword evidence="2" id="KW-1185">Reference proteome</keyword>
<evidence type="ECO:0000313" key="1">
    <source>
        <dbReference type="EMBL" id="KAG5633091.1"/>
    </source>
</evidence>
<gene>
    <name evidence="1" type="ORF">H0H81_011154</name>
</gene>
<reference evidence="1" key="2">
    <citation type="submission" date="2021-10" db="EMBL/GenBank/DDBJ databases">
        <title>Phylogenomics reveals ancestral predisposition of the termite-cultivated fungus Termitomyces towards a domesticated lifestyle.</title>
        <authorList>
            <person name="Auxier B."/>
            <person name="Grum-Grzhimaylo A."/>
            <person name="Cardenas M.E."/>
            <person name="Lodge J.D."/>
            <person name="Laessoe T."/>
            <person name="Pedersen O."/>
            <person name="Smith M.E."/>
            <person name="Kuyper T.W."/>
            <person name="Franco-Molano E.A."/>
            <person name="Baroni T.J."/>
            <person name="Aanen D.K."/>
        </authorList>
    </citation>
    <scope>NUCLEOTIDE SEQUENCE</scope>
    <source>
        <strain evidence="1">D49</strain>
    </source>
</reference>
<proteinExistence type="predicted"/>
<accession>A0A9P7K2P4</accession>
<reference evidence="1" key="1">
    <citation type="submission" date="2021-02" db="EMBL/GenBank/DDBJ databases">
        <authorList>
            <person name="Nieuwenhuis M."/>
            <person name="Van De Peppel L.J.J."/>
        </authorList>
    </citation>
    <scope>NUCLEOTIDE SEQUENCE</scope>
    <source>
        <strain evidence="1">D49</strain>
    </source>
</reference>
<organism evidence="1 2">
    <name type="scientific">Sphagnurus paluster</name>
    <dbReference type="NCBI Taxonomy" id="117069"/>
    <lineage>
        <taxon>Eukaryota</taxon>
        <taxon>Fungi</taxon>
        <taxon>Dikarya</taxon>
        <taxon>Basidiomycota</taxon>
        <taxon>Agaricomycotina</taxon>
        <taxon>Agaricomycetes</taxon>
        <taxon>Agaricomycetidae</taxon>
        <taxon>Agaricales</taxon>
        <taxon>Tricholomatineae</taxon>
        <taxon>Lyophyllaceae</taxon>
        <taxon>Sphagnurus</taxon>
    </lineage>
</organism>
<comment type="caution">
    <text evidence="1">The sequence shown here is derived from an EMBL/GenBank/DDBJ whole genome shotgun (WGS) entry which is preliminary data.</text>
</comment>
<dbReference type="AlphaFoldDB" id="A0A9P7K2P4"/>
<evidence type="ECO:0000313" key="2">
    <source>
        <dbReference type="Proteomes" id="UP000717328"/>
    </source>
</evidence>